<name>A0A180G084_PUCT1</name>
<organism evidence="2">
    <name type="scientific">Puccinia triticina (isolate 1-1 / race 1 (BBBD))</name>
    <name type="common">Brown leaf rust fungus</name>
    <dbReference type="NCBI Taxonomy" id="630390"/>
    <lineage>
        <taxon>Eukaryota</taxon>
        <taxon>Fungi</taxon>
        <taxon>Dikarya</taxon>
        <taxon>Basidiomycota</taxon>
        <taxon>Pucciniomycotina</taxon>
        <taxon>Pucciniomycetes</taxon>
        <taxon>Pucciniales</taxon>
        <taxon>Pucciniaceae</taxon>
        <taxon>Puccinia</taxon>
    </lineage>
</organism>
<evidence type="ECO:0000313" key="3">
    <source>
        <dbReference type="EnsemblFungi" id="PTTG_30072-t43_1-p1"/>
    </source>
</evidence>
<reference evidence="2" key="2">
    <citation type="submission" date="2016-05" db="EMBL/GenBank/DDBJ databases">
        <title>Comparative analysis highlights variable genome content of wheat rusts and divergence of the mating loci.</title>
        <authorList>
            <person name="Cuomo C.A."/>
            <person name="Bakkeren G."/>
            <person name="Szabo L."/>
            <person name="Khalil H."/>
            <person name="Joly D."/>
            <person name="Goldberg J."/>
            <person name="Young S."/>
            <person name="Zeng Q."/>
            <person name="Fellers J."/>
        </authorList>
    </citation>
    <scope>NUCLEOTIDE SEQUENCE [LARGE SCALE GENOMIC DNA]</scope>
    <source>
        <strain evidence="2">1-1 BBBD Race 1</strain>
    </source>
</reference>
<reference evidence="3" key="4">
    <citation type="submission" date="2025-05" db="UniProtKB">
        <authorList>
            <consortium name="EnsemblFungi"/>
        </authorList>
    </citation>
    <scope>IDENTIFICATION</scope>
    <source>
        <strain evidence="3">isolate 1-1 / race 1 (BBBD)</strain>
    </source>
</reference>
<accession>A0A180G084</accession>
<feature type="region of interest" description="Disordered" evidence="1">
    <location>
        <begin position="1"/>
        <end position="120"/>
    </location>
</feature>
<feature type="non-terminal residue" evidence="2">
    <location>
        <position position="1"/>
    </location>
</feature>
<feature type="compositionally biased region" description="Basic and acidic residues" evidence="1">
    <location>
        <begin position="108"/>
        <end position="118"/>
    </location>
</feature>
<protein>
    <submittedName>
        <fullName evidence="2 3">Uncharacterized protein</fullName>
    </submittedName>
</protein>
<sequence length="230" mass="25318">DKYSDAGVGAPISDLDEDYAEGAPPNKRGAPKPRRLGKNHRLSDQLTPAERALDPSLDDELSEPPTARSTHRVPASKTAPVSTPTPGSTGLNGRPPTVGASVPRRRGRTEEAPKKDTSDAMALRALMAKTQETNTAWMMDKRASKMDREEAKERSRDVERKADQDLVLKLAEAKERQREADRKAEREEAQLARLEEARRYEAAQARQEQSRQAYDAAMLAILGNLGARGP</sequence>
<evidence type="ECO:0000256" key="1">
    <source>
        <dbReference type="SAM" id="MobiDB-lite"/>
    </source>
</evidence>
<dbReference type="VEuPathDB" id="FungiDB:PTTG_30072"/>
<reference evidence="2" key="1">
    <citation type="submission" date="2009-11" db="EMBL/GenBank/DDBJ databases">
        <authorList>
            <consortium name="The Broad Institute Genome Sequencing Platform"/>
            <person name="Ward D."/>
            <person name="Feldgarden M."/>
            <person name="Earl A."/>
            <person name="Young S.K."/>
            <person name="Zeng Q."/>
            <person name="Koehrsen M."/>
            <person name="Alvarado L."/>
            <person name="Berlin A."/>
            <person name="Bochicchio J."/>
            <person name="Borenstein D."/>
            <person name="Chapman S.B."/>
            <person name="Chen Z."/>
            <person name="Engels R."/>
            <person name="Freedman E."/>
            <person name="Gellesch M."/>
            <person name="Goldberg J."/>
            <person name="Griggs A."/>
            <person name="Gujja S."/>
            <person name="Heilman E."/>
            <person name="Heiman D."/>
            <person name="Hepburn T."/>
            <person name="Howarth C."/>
            <person name="Jen D."/>
            <person name="Larson L."/>
            <person name="Lewis B."/>
            <person name="Mehta T."/>
            <person name="Park D."/>
            <person name="Pearson M."/>
            <person name="Roberts A."/>
            <person name="Saif S."/>
            <person name="Shea T."/>
            <person name="Shenoy N."/>
            <person name="Sisk P."/>
            <person name="Stolte C."/>
            <person name="Sykes S."/>
            <person name="Thomson T."/>
            <person name="Walk T."/>
            <person name="White J."/>
            <person name="Yandava C."/>
            <person name="Izard J."/>
            <person name="Baranova O.V."/>
            <person name="Blanton J.M."/>
            <person name="Tanner A.C."/>
            <person name="Dewhirst F.E."/>
            <person name="Haas B."/>
            <person name="Nusbaum C."/>
            <person name="Birren B."/>
        </authorList>
    </citation>
    <scope>NUCLEOTIDE SEQUENCE [LARGE SCALE GENOMIC DNA]</scope>
    <source>
        <strain evidence="2">1-1 BBBD Race 1</strain>
    </source>
</reference>
<evidence type="ECO:0000313" key="4">
    <source>
        <dbReference type="Proteomes" id="UP000005240"/>
    </source>
</evidence>
<keyword evidence="4" id="KW-1185">Reference proteome</keyword>
<dbReference type="EnsemblFungi" id="PTTG_30072-t43_1">
    <property type="protein sequence ID" value="PTTG_30072-t43_1-p1"/>
    <property type="gene ID" value="PTTG_30072"/>
</dbReference>
<dbReference type="AlphaFoldDB" id="A0A180G084"/>
<dbReference type="OrthoDB" id="10650814at2759"/>
<dbReference type="EMBL" id="ADAS02001662">
    <property type="protein sequence ID" value="OAV86116.1"/>
    <property type="molecule type" value="Genomic_DNA"/>
</dbReference>
<gene>
    <name evidence="2" type="ORF">PTTG_30072</name>
</gene>
<feature type="compositionally biased region" description="Polar residues" evidence="1">
    <location>
        <begin position="79"/>
        <end position="91"/>
    </location>
</feature>
<dbReference type="Proteomes" id="UP000005240">
    <property type="component" value="Unassembled WGS sequence"/>
</dbReference>
<reference evidence="3 4" key="3">
    <citation type="journal article" date="2017" name="G3 (Bethesda)">
        <title>Comparative analysis highlights variable genome content of wheat rusts and divergence of the mating loci.</title>
        <authorList>
            <person name="Cuomo C.A."/>
            <person name="Bakkeren G."/>
            <person name="Khalil H.B."/>
            <person name="Panwar V."/>
            <person name="Joly D."/>
            <person name="Linning R."/>
            <person name="Sakthikumar S."/>
            <person name="Song X."/>
            <person name="Adiconis X."/>
            <person name="Fan L."/>
            <person name="Goldberg J.M."/>
            <person name="Levin J.Z."/>
            <person name="Young S."/>
            <person name="Zeng Q."/>
            <person name="Anikster Y."/>
            <person name="Bruce M."/>
            <person name="Wang M."/>
            <person name="Yin C."/>
            <person name="McCallum B."/>
            <person name="Szabo L.J."/>
            <person name="Hulbert S."/>
            <person name="Chen X."/>
            <person name="Fellers J.P."/>
        </authorList>
    </citation>
    <scope>NUCLEOTIDE SEQUENCE</scope>
    <source>
        <strain evidence="3">isolate 1-1 / race 1 (BBBD)</strain>
        <strain evidence="4">Isolate 1-1 / race 1 (BBBD)</strain>
    </source>
</reference>
<feature type="compositionally biased region" description="Basic residues" evidence="1">
    <location>
        <begin position="29"/>
        <end position="40"/>
    </location>
</feature>
<evidence type="ECO:0000313" key="2">
    <source>
        <dbReference type="EMBL" id="OAV86116.1"/>
    </source>
</evidence>
<proteinExistence type="predicted"/>
<feature type="region of interest" description="Disordered" evidence="1">
    <location>
        <begin position="142"/>
        <end position="161"/>
    </location>
</feature>